<comment type="caution">
    <text evidence="3">The sequence shown here is derived from an EMBL/GenBank/DDBJ whole genome shotgun (WGS) entry which is preliminary data.</text>
</comment>
<protein>
    <recommendedName>
        <fullName evidence="2">DUF7967 domain-containing protein</fullName>
    </recommendedName>
</protein>
<name>A0A4U5JAD8_9EURY</name>
<dbReference type="Proteomes" id="UP000308037">
    <property type="component" value="Unassembled WGS sequence"/>
</dbReference>
<dbReference type="Pfam" id="PF25921">
    <property type="entry name" value="DUF7967"/>
    <property type="match status" value="1"/>
</dbReference>
<evidence type="ECO:0000259" key="2">
    <source>
        <dbReference type="Pfam" id="PF25921"/>
    </source>
</evidence>
<dbReference type="EMBL" id="QKNX01000003">
    <property type="protein sequence ID" value="TKR25764.1"/>
    <property type="molecule type" value="Genomic_DNA"/>
</dbReference>
<dbReference type="OrthoDB" id="156620at2157"/>
<evidence type="ECO:0000256" key="1">
    <source>
        <dbReference type="SAM" id="MobiDB-lite"/>
    </source>
</evidence>
<accession>A0A4U5JAD8</accession>
<gene>
    <name evidence="3" type="ORF">DM868_10185</name>
</gene>
<evidence type="ECO:0000313" key="4">
    <source>
        <dbReference type="Proteomes" id="UP000308037"/>
    </source>
</evidence>
<organism evidence="3 4">
    <name type="scientific">Natronomonas salsuginis</name>
    <dbReference type="NCBI Taxonomy" id="2217661"/>
    <lineage>
        <taxon>Archaea</taxon>
        <taxon>Methanobacteriati</taxon>
        <taxon>Methanobacteriota</taxon>
        <taxon>Stenosarchaea group</taxon>
        <taxon>Halobacteria</taxon>
        <taxon>Halobacteriales</taxon>
        <taxon>Natronomonadaceae</taxon>
        <taxon>Natronomonas</taxon>
    </lineage>
</organism>
<feature type="domain" description="DUF7967" evidence="2">
    <location>
        <begin position="1"/>
        <end position="86"/>
    </location>
</feature>
<reference evidence="3 4" key="1">
    <citation type="submission" date="2019-04" db="EMBL/GenBank/DDBJ databases">
        <title>Natronomonas sp. F20-122 a newhaloarchaeon isolated from a saline saltern of Isla Bacuta, Huelva, Spain.</title>
        <authorList>
            <person name="Duran-Viseras A."/>
            <person name="Sanchez-Porro C."/>
            <person name="Ventosa A."/>
        </authorList>
    </citation>
    <scope>NUCLEOTIDE SEQUENCE [LARGE SCALE GENOMIC DNA]</scope>
    <source>
        <strain evidence="3 4">F20-122</strain>
    </source>
</reference>
<dbReference type="InterPro" id="IPR058273">
    <property type="entry name" value="DUF7967"/>
</dbReference>
<feature type="region of interest" description="Disordered" evidence="1">
    <location>
        <begin position="62"/>
        <end position="87"/>
    </location>
</feature>
<dbReference type="AlphaFoldDB" id="A0A4U5JAD8"/>
<keyword evidence="4" id="KW-1185">Reference proteome</keyword>
<dbReference type="RefSeq" id="WP_137276771.1">
    <property type="nucleotide sequence ID" value="NZ_QKNX01000003.1"/>
</dbReference>
<sequence>MADTERLWLVAREYGDESLVELVYATPDGAHCVVKHFSVQLLRAKEITAAIEVAPDRLESVGDPETRERYAAEVDRVRDRHDPEDVL</sequence>
<proteinExistence type="predicted"/>
<evidence type="ECO:0000313" key="3">
    <source>
        <dbReference type="EMBL" id="TKR25764.1"/>
    </source>
</evidence>